<keyword evidence="9" id="KW-0378">Hydrolase</keyword>
<dbReference type="InterPro" id="IPR010627">
    <property type="entry name" value="Prepilin_pept_A24_N"/>
</dbReference>
<keyword evidence="7 10" id="KW-0472">Membrane</keyword>
<dbReference type="EC" id="2.1.1.-" evidence="9"/>
<feature type="transmembrane region" description="Helical" evidence="10">
    <location>
        <begin position="162"/>
        <end position="181"/>
    </location>
</feature>
<evidence type="ECO:0000256" key="3">
    <source>
        <dbReference type="ARBA" id="ARBA00022475"/>
    </source>
</evidence>
<evidence type="ECO:0000256" key="1">
    <source>
        <dbReference type="ARBA" id="ARBA00004429"/>
    </source>
</evidence>
<keyword evidence="4" id="KW-0997">Cell inner membrane</keyword>
<evidence type="ECO:0000259" key="11">
    <source>
        <dbReference type="Pfam" id="PF01478"/>
    </source>
</evidence>
<feature type="transmembrane region" description="Helical" evidence="10">
    <location>
        <begin position="127"/>
        <end position="150"/>
    </location>
</feature>
<dbReference type="PANTHER" id="PTHR30487">
    <property type="entry name" value="TYPE 4 PREPILIN-LIKE PROTEINS LEADER PEPTIDE-PROCESSING ENZYME"/>
    <property type="match status" value="1"/>
</dbReference>
<dbReference type="PANTHER" id="PTHR30487:SF0">
    <property type="entry name" value="PREPILIN LEADER PEPTIDASE_N-METHYLTRANSFERASE-RELATED"/>
    <property type="match status" value="1"/>
</dbReference>
<dbReference type="InterPro" id="IPR014032">
    <property type="entry name" value="Peptidase_A24A_bac"/>
</dbReference>
<dbReference type="Proteomes" id="UP000297851">
    <property type="component" value="Unassembled WGS sequence"/>
</dbReference>
<sequence length="297" mass="30727">MFLRFPRTSANGSACATGKRVISLFVAGTGLFGSLIGSFLNVVIFRVPAGRSIVSPSSACGGCGRRIRPWDNVPVLSWLVLGGRCRDCKVRISARYPLVELGTAVFFACVAVWVLSGVSTGSTTGLAMAGVLVTLVAFLYLAGVSVSLAMIDLDTHTLPNRIVLPAYPVAAMLLAAAALLAGETGRILGALVGAAALFGVYLLLALAYPAGMGLGDVKLAGVLGLHLGWLGWGELAVGGFAAFLLGGFFALLLVISRKANRKSGIPFGPWMLAGAWLGIFYGEQIANGYLSLFGLAS</sequence>
<keyword evidence="5 9" id="KW-0812">Transmembrane</keyword>
<evidence type="ECO:0000256" key="2">
    <source>
        <dbReference type="ARBA" id="ARBA00005801"/>
    </source>
</evidence>
<feature type="domain" description="Prepilin peptidase A24 N-terminal" evidence="12">
    <location>
        <begin position="31"/>
        <end position="112"/>
    </location>
</feature>
<name>A0ABY2JDW9_9MICO</name>
<feature type="transmembrane region" description="Helical" evidence="10">
    <location>
        <begin position="21"/>
        <end position="45"/>
    </location>
</feature>
<keyword evidence="14" id="KW-1185">Reference proteome</keyword>
<feature type="domain" description="Prepilin type IV endopeptidase peptidase" evidence="11">
    <location>
        <begin position="140"/>
        <end position="251"/>
    </location>
</feature>
<gene>
    <name evidence="13" type="ORF">E3T25_06880</name>
</gene>
<keyword evidence="9" id="KW-0511">Multifunctional enzyme</keyword>
<dbReference type="RefSeq" id="WP_134373304.1">
    <property type="nucleotide sequence ID" value="NZ_SOGO01000021.1"/>
</dbReference>
<keyword evidence="9" id="KW-0489">Methyltransferase</keyword>
<dbReference type="Pfam" id="PF06750">
    <property type="entry name" value="A24_N_bact"/>
    <property type="match status" value="1"/>
</dbReference>
<accession>A0ABY2JDW9</accession>
<feature type="transmembrane region" description="Helical" evidence="10">
    <location>
        <begin position="96"/>
        <end position="115"/>
    </location>
</feature>
<evidence type="ECO:0000256" key="9">
    <source>
        <dbReference type="RuleBase" id="RU003794"/>
    </source>
</evidence>
<feature type="transmembrane region" description="Helical" evidence="10">
    <location>
        <begin position="229"/>
        <end position="255"/>
    </location>
</feature>
<comment type="caution">
    <text evidence="13">The sequence shown here is derived from an EMBL/GenBank/DDBJ whole genome shotgun (WGS) entry which is preliminary data.</text>
</comment>
<dbReference type="EC" id="3.4.23.43" evidence="9"/>
<feature type="transmembrane region" description="Helical" evidence="10">
    <location>
        <begin position="267"/>
        <end position="286"/>
    </location>
</feature>
<keyword evidence="6 10" id="KW-1133">Transmembrane helix</keyword>
<organism evidence="13 14">
    <name type="scientific">Cryobacterium sandaracinum</name>
    <dbReference type="NCBI Taxonomy" id="1259247"/>
    <lineage>
        <taxon>Bacteria</taxon>
        <taxon>Bacillati</taxon>
        <taxon>Actinomycetota</taxon>
        <taxon>Actinomycetes</taxon>
        <taxon>Micrococcales</taxon>
        <taxon>Microbacteriaceae</taxon>
        <taxon>Cryobacterium</taxon>
    </lineage>
</organism>
<proteinExistence type="inferred from homology"/>
<comment type="similarity">
    <text evidence="2 8">Belongs to the peptidase A24 family.</text>
</comment>
<dbReference type="InterPro" id="IPR000045">
    <property type="entry name" value="Prepilin_IV_endopep_pep"/>
</dbReference>
<feature type="transmembrane region" description="Helical" evidence="10">
    <location>
        <begin position="188"/>
        <end position="209"/>
    </location>
</feature>
<keyword evidence="3" id="KW-1003">Cell membrane</keyword>
<comment type="function">
    <text evidence="9">Plays an essential role in type IV pili and type II pseudopili formation by proteolytically removing the leader sequence from substrate proteins and subsequently monomethylating the alpha-amino group of the newly exposed N-terminal phenylalanine.</text>
</comment>
<protein>
    <recommendedName>
        <fullName evidence="9">Prepilin leader peptidase/N-methyltransferase</fullName>
        <ecNumber evidence="9">2.1.1.-</ecNumber>
        <ecNumber evidence="9">3.4.23.43</ecNumber>
    </recommendedName>
</protein>
<evidence type="ECO:0000256" key="8">
    <source>
        <dbReference type="RuleBase" id="RU003793"/>
    </source>
</evidence>
<dbReference type="Gene3D" id="1.20.120.1220">
    <property type="match status" value="1"/>
</dbReference>
<comment type="catalytic activity">
    <reaction evidence="9">
        <text>Typically cleaves a -Gly-|-Phe- bond to release an N-terminal, basic peptide of 5-8 residues from type IV prepilin, and then N-methylates the new N-terminal amino group, the methyl donor being S-adenosyl-L-methionine.</text>
        <dbReference type="EC" id="3.4.23.43"/>
    </reaction>
</comment>
<evidence type="ECO:0000256" key="10">
    <source>
        <dbReference type="SAM" id="Phobius"/>
    </source>
</evidence>
<dbReference type="PRINTS" id="PR00864">
    <property type="entry name" value="PREPILNPTASE"/>
</dbReference>
<reference evidence="13 14" key="1">
    <citation type="submission" date="2019-03" db="EMBL/GenBank/DDBJ databases">
        <title>Genomics of glacier-inhabiting Cryobacterium strains.</title>
        <authorList>
            <person name="Liu Q."/>
            <person name="Xin Y.-H."/>
        </authorList>
    </citation>
    <scope>NUCLEOTIDE SEQUENCE [LARGE SCALE GENOMIC DNA]</scope>
    <source>
        <strain evidence="13 14">TMT2-16</strain>
    </source>
</reference>
<evidence type="ECO:0000259" key="12">
    <source>
        <dbReference type="Pfam" id="PF06750"/>
    </source>
</evidence>
<evidence type="ECO:0000256" key="5">
    <source>
        <dbReference type="ARBA" id="ARBA00022692"/>
    </source>
</evidence>
<keyword evidence="9" id="KW-0808">Transferase</keyword>
<evidence type="ECO:0000256" key="4">
    <source>
        <dbReference type="ARBA" id="ARBA00022519"/>
    </source>
</evidence>
<evidence type="ECO:0000256" key="7">
    <source>
        <dbReference type="ARBA" id="ARBA00023136"/>
    </source>
</evidence>
<dbReference type="EMBL" id="SOGO01000021">
    <property type="protein sequence ID" value="TFD03331.1"/>
    <property type="molecule type" value="Genomic_DNA"/>
</dbReference>
<dbReference type="Pfam" id="PF01478">
    <property type="entry name" value="Peptidase_A24"/>
    <property type="match status" value="1"/>
</dbReference>
<evidence type="ECO:0000256" key="6">
    <source>
        <dbReference type="ARBA" id="ARBA00022989"/>
    </source>
</evidence>
<keyword evidence="9" id="KW-0645">Protease</keyword>
<evidence type="ECO:0000313" key="14">
    <source>
        <dbReference type="Proteomes" id="UP000297851"/>
    </source>
</evidence>
<dbReference type="InterPro" id="IPR050882">
    <property type="entry name" value="Prepilin_peptidase/N-MTase"/>
</dbReference>
<comment type="subcellular location">
    <subcellularLocation>
        <location evidence="1">Cell inner membrane</location>
        <topology evidence="1">Multi-pass membrane protein</topology>
    </subcellularLocation>
    <subcellularLocation>
        <location evidence="9">Cell membrane</location>
        <topology evidence="9">Multi-pass membrane protein</topology>
    </subcellularLocation>
</comment>
<evidence type="ECO:0000313" key="13">
    <source>
        <dbReference type="EMBL" id="TFD03331.1"/>
    </source>
</evidence>